<feature type="domain" description="Helicase-associated" evidence="1">
    <location>
        <begin position="170"/>
        <end position="239"/>
    </location>
</feature>
<sequence>MMFDSLYENTQYDNLFEEKSSSFDIPYYGGLSLMRQPLQCPAEVVLQATKQNEQQQQHCESFPQSFQEPFDDPDMEPVPIGAFRSEENDLSQLSSSILALEGNFESMEEPSFLSPLSSSFFTSTDETVGSKDSNDDVFSSTSTLCSYMKQKQSSSSVSSDDTMVRFRPYQDRKWRGMFEKLVQYKHKHGHCCVPHSYKEDKMLARWVKRQRYQHKKFEDNDPASTMTAQRIDYLNSIGFVWHSHASAWQTKLNELKTFKHKTGHCDVPSHYPENVPLSAWVRCQRRQYTLWKSGCTSTMTSQRFEQLQSLGFTFEKSTRCQNREILERV</sequence>
<dbReference type="Pfam" id="PF03457">
    <property type="entry name" value="HA"/>
    <property type="match status" value="2"/>
</dbReference>
<dbReference type="PANTHER" id="PTHR33418">
    <property type="entry name" value="HELICASE-ASSOCIATED"/>
    <property type="match status" value="1"/>
</dbReference>
<dbReference type="Proteomes" id="UP001295423">
    <property type="component" value="Unassembled WGS sequence"/>
</dbReference>
<reference evidence="2" key="1">
    <citation type="submission" date="2023-08" db="EMBL/GenBank/DDBJ databases">
        <authorList>
            <person name="Audoor S."/>
            <person name="Bilcke G."/>
        </authorList>
    </citation>
    <scope>NUCLEOTIDE SEQUENCE</scope>
</reference>
<dbReference type="Gene3D" id="6.10.140.530">
    <property type="match status" value="2"/>
</dbReference>
<dbReference type="InterPro" id="IPR005114">
    <property type="entry name" value="Helicase_assoc"/>
</dbReference>
<keyword evidence="3" id="KW-1185">Reference proteome</keyword>
<accession>A0AAD2G9E3</accession>
<comment type="caution">
    <text evidence="2">The sequence shown here is derived from an EMBL/GenBank/DDBJ whole genome shotgun (WGS) entry which is preliminary data.</text>
</comment>
<organism evidence="2 3">
    <name type="scientific">Cylindrotheca closterium</name>
    <dbReference type="NCBI Taxonomy" id="2856"/>
    <lineage>
        <taxon>Eukaryota</taxon>
        <taxon>Sar</taxon>
        <taxon>Stramenopiles</taxon>
        <taxon>Ochrophyta</taxon>
        <taxon>Bacillariophyta</taxon>
        <taxon>Bacillariophyceae</taxon>
        <taxon>Bacillariophycidae</taxon>
        <taxon>Bacillariales</taxon>
        <taxon>Bacillariaceae</taxon>
        <taxon>Cylindrotheca</taxon>
    </lineage>
</organism>
<evidence type="ECO:0000313" key="2">
    <source>
        <dbReference type="EMBL" id="CAJ1964811.1"/>
    </source>
</evidence>
<feature type="domain" description="Helicase-associated" evidence="1">
    <location>
        <begin position="245"/>
        <end position="312"/>
    </location>
</feature>
<dbReference type="AlphaFoldDB" id="A0AAD2G9E3"/>
<protein>
    <recommendedName>
        <fullName evidence="1">Helicase-associated domain-containing protein</fullName>
    </recommendedName>
</protein>
<evidence type="ECO:0000259" key="1">
    <source>
        <dbReference type="Pfam" id="PF03457"/>
    </source>
</evidence>
<evidence type="ECO:0000313" key="3">
    <source>
        <dbReference type="Proteomes" id="UP001295423"/>
    </source>
</evidence>
<dbReference type="EMBL" id="CAKOGP040002202">
    <property type="protein sequence ID" value="CAJ1964811.1"/>
    <property type="molecule type" value="Genomic_DNA"/>
</dbReference>
<dbReference type="PANTHER" id="PTHR33418:SF1">
    <property type="entry name" value="HELICASE-ASSOCIATED DOMAIN-CONTAINING PROTEIN"/>
    <property type="match status" value="1"/>
</dbReference>
<gene>
    <name evidence="2" type="ORF">CYCCA115_LOCUS20805</name>
</gene>
<name>A0AAD2G9E3_9STRA</name>
<proteinExistence type="predicted"/>